<organism evidence="1 2">
    <name type="scientific">Entomophthora muscae</name>
    <dbReference type="NCBI Taxonomy" id="34485"/>
    <lineage>
        <taxon>Eukaryota</taxon>
        <taxon>Fungi</taxon>
        <taxon>Fungi incertae sedis</taxon>
        <taxon>Zoopagomycota</taxon>
        <taxon>Entomophthoromycotina</taxon>
        <taxon>Entomophthoromycetes</taxon>
        <taxon>Entomophthorales</taxon>
        <taxon>Entomophthoraceae</taxon>
        <taxon>Entomophthora</taxon>
    </lineage>
</organism>
<accession>A0ACC2S6N6</accession>
<reference evidence="1" key="1">
    <citation type="submission" date="2022-04" db="EMBL/GenBank/DDBJ databases">
        <title>Genome of the entomopathogenic fungus Entomophthora muscae.</title>
        <authorList>
            <person name="Elya C."/>
            <person name="Lovett B.R."/>
            <person name="Lee E."/>
            <person name="Macias A.M."/>
            <person name="Hajek A.E."/>
            <person name="De Bivort B.L."/>
            <person name="Kasson M.T."/>
            <person name="De Fine Licht H.H."/>
            <person name="Stajich J.E."/>
        </authorList>
    </citation>
    <scope>NUCLEOTIDE SEQUENCE</scope>
    <source>
        <strain evidence="1">Berkeley</strain>
    </source>
</reference>
<name>A0ACC2S6N6_9FUNG</name>
<dbReference type="Proteomes" id="UP001165960">
    <property type="component" value="Unassembled WGS sequence"/>
</dbReference>
<keyword evidence="2" id="KW-1185">Reference proteome</keyword>
<gene>
    <name evidence="1" type="ORF">DSO57_1017315</name>
</gene>
<proteinExistence type="predicted"/>
<protein>
    <submittedName>
        <fullName evidence="1">Uncharacterized protein</fullName>
    </submittedName>
</protein>
<dbReference type="EMBL" id="QTSX02005752">
    <property type="protein sequence ID" value="KAJ9057990.1"/>
    <property type="molecule type" value="Genomic_DNA"/>
</dbReference>
<sequence>MAYRVTSHTVTKESPFKLLYGRQAALPGYLVPIPPKANKVNYSKDVFELTRHIAALQDKAFKNLVNSCVQSFLRDQNVFLPLPQLEVGDRVLMYREHLGRKPNKLQSLWTEPHEVLEKTGMDVYTIKDLVHENILNRVHAKYLKRTPMDEQSTEVGLASPIHRDN</sequence>
<evidence type="ECO:0000313" key="2">
    <source>
        <dbReference type="Proteomes" id="UP001165960"/>
    </source>
</evidence>
<evidence type="ECO:0000313" key="1">
    <source>
        <dbReference type="EMBL" id="KAJ9057990.1"/>
    </source>
</evidence>
<comment type="caution">
    <text evidence="1">The sequence shown here is derived from an EMBL/GenBank/DDBJ whole genome shotgun (WGS) entry which is preliminary data.</text>
</comment>